<dbReference type="InterPro" id="IPR036388">
    <property type="entry name" value="WH-like_DNA-bd_sf"/>
</dbReference>
<dbReference type="CDD" id="cd00090">
    <property type="entry name" value="HTH_ARSR"/>
    <property type="match status" value="1"/>
</dbReference>
<evidence type="ECO:0000256" key="1">
    <source>
        <dbReference type="ARBA" id="ARBA00023125"/>
    </source>
</evidence>
<gene>
    <name evidence="2" type="ORF">SAMN04488137_0789</name>
</gene>
<keyword evidence="1" id="KW-0238">DNA-binding</keyword>
<organism evidence="2 3">
    <name type="scientific">Fictibacillus solisalsi</name>
    <dbReference type="NCBI Taxonomy" id="459525"/>
    <lineage>
        <taxon>Bacteria</taxon>
        <taxon>Bacillati</taxon>
        <taxon>Bacillota</taxon>
        <taxon>Bacilli</taxon>
        <taxon>Bacillales</taxon>
        <taxon>Fictibacillaceae</taxon>
        <taxon>Fictibacillus</taxon>
    </lineage>
</organism>
<evidence type="ECO:0000313" key="3">
    <source>
        <dbReference type="Proteomes" id="UP000199544"/>
    </source>
</evidence>
<sequence>MNQKAQIKETYLITLPEQAAALLHPIRSEIVAALKVPASATEIAKALNETPQKINYHLKALEKVELVQKVGTRNVRNLVEVLYQAVAKTLVLSESLGLSPETSQKLQDQQALAHVLSLTEAIKKDALQLMEQAEETQIPSAVLQAAVNLCGEDQRNEFMNEYFSLLHQLIEKYQSGEKENGEEYQVSIAIYPKPEGGKQG</sequence>
<keyword evidence="3" id="KW-1185">Reference proteome</keyword>
<dbReference type="RefSeq" id="WP_244520345.1">
    <property type="nucleotide sequence ID" value="NZ_FNHW01000001.1"/>
</dbReference>
<dbReference type="EMBL" id="FNHW01000001">
    <property type="protein sequence ID" value="SDM56511.1"/>
    <property type="molecule type" value="Genomic_DNA"/>
</dbReference>
<dbReference type="AlphaFoldDB" id="A0A1G9U980"/>
<evidence type="ECO:0000313" key="2">
    <source>
        <dbReference type="EMBL" id="SDM56511.1"/>
    </source>
</evidence>
<proteinExistence type="predicted"/>
<dbReference type="STRING" id="459525.SAMN04488137_0789"/>
<dbReference type="Proteomes" id="UP000199544">
    <property type="component" value="Unassembled WGS sequence"/>
</dbReference>
<dbReference type="Gene3D" id="1.10.10.10">
    <property type="entry name" value="Winged helix-like DNA-binding domain superfamily/Winged helix DNA-binding domain"/>
    <property type="match status" value="1"/>
</dbReference>
<reference evidence="3" key="1">
    <citation type="submission" date="2016-10" db="EMBL/GenBank/DDBJ databases">
        <authorList>
            <person name="Varghese N."/>
            <person name="Submissions S."/>
        </authorList>
    </citation>
    <scope>NUCLEOTIDE SEQUENCE [LARGE SCALE GENOMIC DNA]</scope>
    <source>
        <strain evidence="3">CGMCC 1.6854</strain>
    </source>
</reference>
<dbReference type="InterPro" id="IPR036390">
    <property type="entry name" value="WH_DNA-bd_sf"/>
</dbReference>
<dbReference type="Pfam" id="PF12840">
    <property type="entry name" value="HTH_20"/>
    <property type="match status" value="1"/>
</dbReference>
<dbReference type="GO" id="GO:0003677">
    <property type="term" value="F:DNA binding"/>
    <property type="evidence" value="ECO:0007669"/>
    <property type="project" value="UniProtKB-KW"/>
</dbReference>
<name>A0A1G9U980_9BACL</name>
<protein>
    <submittedName>
        <fullName evidence="2">Helix-turn-helix domain-containing protein</fullName>
    </submittedName>
</protein>
<dbReference type="InterPro" id="IPR011991">
    <property type="entry name" value="ArsR-like_HTH"/>
</dbReference>
<dbReference type="SUPFAM" id="SSF46785">
    <property type="entry name" value="Winged helix' DNA-binding domain"/>
    <property type="match status" value="1"/>
</dbReference>
<accession>A0A1G9U980</accession>